<accession>A0A0A9AMI7</accession>
<evidence type="ECO:0000313" key="2">
    <source>
        <dbReference type="EMBL" id="JAD50100.1"/>
    </source>
</evidence>
<reference evidence="2" key="2">
    <citation type="journal article" date="2015" name="Data Brief">
        <title>Shoot transcriptome of the giant reed, Arundo donax.</title>
        <authorList>
            <person name="Barrero R.A."/>
            <person name="Guerrero F.D."/>
            <person name="Moolhuijzen P."/>
            <person name="Goolsby J.A."/>
            <person name="Tidwell J."/>
            <person name="Bellgard S.E."/>
            <person name="Bellgard M.I."/>
        </authorList>
    </citation>
    <scope>NUCLEOTIDE SEQUENCE</scope>
    <source>
        <tissue evidence="2">Shoot tissue taken approximately 20 cm above the soil surface</tissue>
    </source>
</reference>
<feature type="region of interest" description="Disordered" evidence="1">
    <location>
        <begin position="1"/>
        <end position="47"/>
    </location>
</feature>
<protein>
    <submittedName>
        <fullName evidence="2">Uncharacterized protein</fullName>
    </submittedName>
</protein>
<organism evidence="2">
    <name type="scientific">Arundo donax</name>
    <name type="common">Giant reed</name>
    <name type="synonym">Donax arundinaceus</name>
    <dbReference type="NCBI Taxonomy" id="35708"/>
    <lineage>
        <taxon>Eukaryota</taxon>
        <taxon>Viridiplantae</taxon>
        <taxon>Streptophyta</taxon>
        <taxon>Embryophyta</taxon>
        <taxon>Tracheophyta</taxon>
        <taxon>Spermatophyta</taxon>
        <taxon>Magnoliopsida</taxon>
        <taxon>Liliopsida</taxon>
        <taxon>Poales</taxon>
        <taxon>Poaceae</taxon>
        <taxon>PACMAD clade</taxon>
        <taxon>Arundinoideae</taxon>
        <taxon>Arundineae</taxon>
        <taxon>Arundo</taxon>
    </lineage>
</organism>
<name>A0A0A9AMI7_ARUDO</name>
<sequence length="47" mass="5044">MSLTSGPDNTVPTRQSSSAVTVLPAPSRARKAPPGKREGVSFKWPRH</sequence>
<reference evidence="2" key="1">
    <citation type="submission" date="2014-09" db="EMBL/GenBank/DDBJ databases">
        <authorList>
            <person name="Magalhaes I.L.F."/>
            <person name="Oliveira U."/>
            <person name="Santos F.R."/>
            <person name="Vidigal T.H.D.A."/>
            <person name="Brescovit A.D."/>
            <person name="Santos A.J."/>
        </authorList>
    </citation>
    <scope>NUCLEOTIDE SEQUENCE</scope>
    <source>
        <tissue evidence="2">Shoot tissue taken approximately 20 cm above the soil surface</tissue>
    </source>
</reference>
<dbReference type="AlphaFoldDB" id="A0A0A9AMI7"/>
<proteinExistence type="predicted"/>
<feature type="compositionally biased region" description="Polar residues" evidence="1">
    <location>
        <begin position="1"/>
        <end position="20"/>
    </location>
</feature>
<dbReference type="EMBL" id="GBRH01247795">
    <property type="protein sequence ID" value="JAD50100.1"/>
    <property type="molecule type" value="Transcribed_RNA"/>
</dbReference>
<evidence type="ECO:0000256" key="1">
    <source>
        <dbReference type="SAM" id="MobiDB-lite"/>
    </source>
</evidence>